<sequence length="48" mass="5439">MDPRYDTPLKEMLAQAEVLPELVEGHLSRLETFVLPFAAALVSAEQRR</sequence>
<dbReference type="AlphaFoldDB" id="A0AAU7CRA4"/>
<proteinExistence type="predicted"/>
<dbReference type="EMBL" id="CP155447">
    <property type="protein sequence ID" value="XBH07874.1"/>
    <property type="molecule type" value="Genomic_DNA"/>
</dbReference>
<evidence type="ECO:0000313" key="1">
    <source>
        <dbReference type="EMBL" id="XBH07874.1"/>
    </source>
</evidence>
<name>A0AAU7CRA4_9BACT</name>
<dbReference type="RefSeq" id="WP_406700712.1">
    <property type="nucleotide sequence ID" value="NZ_CP155447.1"/>
</dbReference>
<protein>
    <submittedName>
        <fullName evidence="1">Uncharacterized protein</fullName>
    </submittedName>
</protein>
<gene>
    <name evidence="1" type="ORF">V5E97_18130</name>
</gene>
<accession>A0AAU7CRA4</accession>
<reference evidence="1" key="1">
    <citation type="submission" date="2024-05" db="EMBL/GenBank/DDBJ databases">
        <title>Planctomycetes of the genus Singulisphaera possess chitinolytic capabilities.</title>
        <authorList>
            <person name="Ivanova A."/>
        </authorList>
    </citation>
    <scope>NUCLEOTIDE SEQUENCE</scope>
    <source>
        <strain evidence="1">Ch08T</strain>
    </source>
</reference>
<organism evidence="1">
    <name type="scientific">Singulisphaera sp. Ch08</name>
    <dbReference type="NCBI Taxonomy" id="3120278"/>
    <lineage>
        <taxon>Bacteria</taxon>
        <taxon>Pseudomonadati</taxon>
        <taxon>Planctomycetota</taxon>
        <taxon>Planctomycetia</taxon>
        <taxon>Isosphaerales</taxon>
        <taxon>Isosphaeraceae</taxon>
        <taxon>Singulisphaera</taxon>
    </lineage>
</organism>